<protein>
    <recommendedName>
        <fullName evidence="2">DUF5801 domain-containing protein</fullName>
    </recommendedName>
</protein>
<reference evidence="3 4" key="1">
    <citation type="submission" date="2019-12" db="EMBL/GenBank/DDBJ databases">
        <title>Draft genome sequences Bradyrhizobium cajani AMBPC1010, Bradyrhizobium pachyrhizi AMBPC1040 and Bradyrhizobium yuanmingense ALSPC3051, three plant growth promoting strains isolated from nodules of Cajanus cajan L. in Dominican Republic.</title>
        <authorList>
            <person name="Flores-Felix J.D."/>
            <person name="Araujo J."/>
            <person name="Diaz-Alcantara C."/>
            <person name="Gonzalez-Andres F."/>
            <person name="Velazquez E."/>
        </authorList>
    </citation>
    <scope>NUCLEOTIDE SEQUENCE [LARGE SCALE GENOMIC DNA]</scope>
    <source>
        <strain evidence="3 4">1040</strain>
    </source>
</reference>
<evidence type="ECO:0000256" key="1">
    <source>
        <dbReference type="SAM" id="MobiDB-lite"/>
    </source>
</evidence>
<dbReference type="Gene3D" id="2.60.40.10">
    <property type="entry name" value="Immunoglobulins"/>
    <property type="match status" value="1"/>
</dbReference>
<sequence>MSVASGVEFGDACMAVLGQPPRVVGTVRTAIGCGTIARARGIPIQIVTGDPVRQGDVIEVGAGGRIEIRLVDGRLLKLPAGTVLELGDIAQDPGEGLRPGLFAKTRSLFRLIGSRLAGSGVLTADTPVGTIRASGLGMLSLAALTFSLLEDARAAEPNVTLLDDDNIKYKDLHHGVFELVTKEAIPRHIIVEDPEETIILSRRGSSVGVNHATNSPAHMEELREAQQETLAYFEKGPASKGSGMPALEGGQLLLPINFIQQSPLSPVQDTLGPLPVATFAKNDLFKLPPVPPKLNLGAGPTEIDTVIFDDFNAASGTFSASSIKGGALKFGISGGATGDTVLGQAAYDVSSVGTFGTLYLNSATGNYTFVPNNTAINALKANTTQSFVITVSDGSLSASESFDISILGADDASIISGTKAGAVVGAVGVSHASPGLLIAKGTLTDTDVDDPANTFTAVNAPTTSVGGYGSFTLTTAGVWTYTLDNANSSVQALHVGDTLTDSFSVTTIGGTPQTVTLTIHGPLIEIGTAPSLTLSETHLTATTLDDNIAGSAPDAALTTTSGEFSAAFVTEPGLTVSYALTITGGNGSASGLIDSHTGLADLLVLNGNTIEGHVGTASGALAFTITVDPATGRVTFVEHRAVEQSSGTSPDSGEGIALGTGLVNLIATVTESDGQYQDLSIDLGKQLTITDDGPRIEAAGTAPSLTLSETHLTATALDDHIAGSAPDAALTTTSADFSTAFTSVQGADGATIRYALTITGGNGTASGLIDSHTGLADLLVLNGNTIEGRVGATNGTLAFTITLDPATGRVTFTDYRPVEQPLGTSPDSGEAVSLAAGIVGLTATITDKDGDFQSAGLDLGSRLAISDDGPCIRANCTAPSLTLSETHLTATALDDHVAGSAPDAALTKISADFSTAFTSLQGADGATTHYALTINGGDCTPSGLIDSHTGCSDVLVLNGNTIEGHVGTASGALAFTIAVDPATGCVTFTEYRAVTHPACAGPDSGEAVSLTAGVVSLVATITDKDGDFQSACIDLGKQLTITDDHPTICGFPETFIAAQDHQTATGTYDVNFGADGDAAMFVAVHNGPVGCTGYDLATSCLGNGITAVHVTGHGDDYNFYYTTHGVGGGVELDAYLTDCGGTLDDPYFKLLIDPDGTFCFDLEQAGPSKDVTVHGSDFDAPICGTPSLTAPDGQLVITGSDCAGHPLDVKASDCGIAVGDSGLQMDPAEQLNLAFTEKQSQVGFNLTEWQGYGTAGVILKVLDGSADVHDFCIDVPRPLCGSAGFVVQETSDASLIDTYTFDATTTTYTLYVDRSFNQVQVDYDRVEAGCPTFAINNISYTEKTSINADLLFDVTAVDADGDSATSNLQVDIQCHTAGMDAFIFAAGPDSPAPPVGTSAPAPDVSPMSTSSHEDAALSQAILPFVDGGTSGTTEQSFHFAEPSSLEQQGASSPLQFDQSLAWFGRQDDSAGFQLAQAVAAGGTPAVGPVPEHQTDFFPDHTPDAVVTHPLHDLIV</sequence>
<dbReference type="Pfam" id="PF19116">
    <property type="entry name" value="DUF5801"/>
    <property type="match status" value="3"/>
</dbReference>
<name>A0A844SU10_9BRAD</name>
<organism evidence="3 4">
    <name type="scientific">Bradyrhizobium pachyrhizi</name>
    <dbReference type="NCBI Taxonomy" id="280333"/>
    <lineage>
        <taxon>Bacteria</taxon>
        <taxon>Pseudomonadati</taxon>
        <taxon>Pseudomonadota</taxon>
        <taxon>Alphaproteobacteria</taxon>
        <taxon>Hyphomicrobiales</taxon>
        <taxon>Nitrobacteraceae</taxon>
        <taxon>Bradyrhizobium</taxon>
    </lineage>
</organism>
<dbReference type="InterPro" id="IPR043824">
    <property type="entry name" value="DUF5801"/>
</dbReference>
<dbReference type="InterPro" id="IPR013783">
    <property type="entry name" value="Ig-like_fold"/>
</dbReference>
<comment type="caution">
    <text evidence="3">The sequence shown here is derived from an EMBL/GenBank/DDBJ whole genome shotgun (WGS) entry which is preliminary data.</text>
</comment>
<dbReference type="InterPro" id="IPR010221">
    <property type="entry name" value="VCBS_dom"/>
</dbReference>
<gene>
    <name evidence="3" type="ORF">GPL21_14720</name>
</gene>
<feature type="region of interest" description="Disordered" evidence="1">
    <location>
        <begin position="1390"/>
        <end position="1410"/>
    </location>
</feature>
<evidence type="ECO:0000259" key="2">
    <source>
        <dbReference type="Pfam" id="PF19116"/>
    </source>
</evidence>
<evidence type="ECO:0000313" key="4">
    <source>
        <dbReference type="Proteomes" id="UP000436468"/>
    </source>
</evidence>
<keyword evidence="4" id="KW-1185">Reference proteome</keyword>
<dbReference type="NCBIfam" id="TIGR01965">
    <property type="entry name" value="VCBS_repeat"/>
    <property type="match status" value="2"/>
</dbReference>
<feature type="domain" description="DUF5801" evidence="2">
    <location>
        <begin position="532"/>
        <end position="684"/>
    </location>
</feature>
<dbReference type="Proteomes" id="UP000436468">
    <property type="component" value="Unassembled WGS sequence"/>
</dbReference>
<feature type="domain" description="DUF5801" evidence="2">
    <location>
        <begin position="705"/>
        <end position="860"/>
    </location>
</feature>
<feature type="domain" description="DUF5801" evidence="2">
    <location>
        <begin position="881"/>
        <end position="1036"/>
    </location>
</feature>
<evidence type="ECO:0000313" key="3">
    <source>
        <dbReference type="EMBL" id="MVT66351.1"/>
    </source>
</evidence>
<dbReference type="EMBL" id="WQNF01000008">
    <property type="protein sequence ID" value="MVT66351.1"/>
    <property type="molecule type" value="Genomic_DNA"/>
</dbReference>
<proteinExistence type="predicted"/>
<accession>A0A844SU10</accession>